<comment type="caution">
    <text evidence="1">The sequence shown here is derived from an EMBL/GenBank/DDBJ whole genome shotgun (WGS) entry which is preliminary data.</text>
</comment>
<organism evidence="1 2">
    <name type="scientific">Cetraspora pellucida</name>
    <dbReference type="NCBI Taxonomy" id="1433469"/>
    <lineage>
        <taxon>Eukaryota</taxon>
        <taxon>Fungi</taxon>
        <taxon>Fungi incertae sedis</taxon>
        <taxon>Mucoromycota</taxon>
        <taxon>Glomeromycotina</taxon>
        <taxon>Glomeromycetes</taxon>
        <taxon>Diversisporales</taxon>
        <taxon>Gigasporaceae</taxon>
        <taxon>Cetraspora</taxon>
    </lineage>
</organism>
<name>A0ACA9KVZ6_9GLOM</name>
<sequence>MKVLNKRSRPRFHASYFCTRRNNETREQSAARRFADAERHRQMRLLRRIQPSSDHYQEALSYTKIFPDEINIRRMNVICEACSAFHFAGERTGRDSNIFASCCQKGAVILEEPLPFPDEFRILFEKNHPLSSEFFKHIRNYNASMAFASILSNVEILIGRGPCIYRISGQMYHFLGPANPAPGEMPTFGQLYFLDTSEARELRSCHPTNVNLNRELLDYLEQTIRNISPYASAYKLMREISDEEDLLAAIIIGSNNEQFPPHQLVVCPRASNLQIIPVINSNCDPMSYPLIFPAGDKGWHPGMSRQRGKNISILQFYAYRISQRSMFNLILKGGLLFQQYLVDAYVKVEKTRLTYQHKNQAVLRSETYHGLADYLATAANDHVLDYNEIDSFIESRYISAPEAFWRLSEYEMQEKSHTIVRLPVHLPNEQNVYFVSSKEQTALNRARSEDTMLTAWFKLNEKDNRSRVMLYHDISVHYVFNKRSKSWCPRIQNTNNIIGRMYSVSPRDLERYCLRLLLLHIPGAQSFEDLRIVNAMLYDSFYEAACKHELLEDNNEWTRSLNEAIQWQMPKELRQLFMTILIWGTSQNPIQLWDDFKQHLAEDYTRHYDTDTALLLAYNDIDNMLRTFQKSLANSFKIQEPRTISRITHATGQEMYNQLNPKQLSAINEILSAIEDRSSNTCFFVDGPGGTGKTFLYQTLCHILRGRDINIVTVAWTGIAANILPNGTTVHNRFKLPLTLLNESKLQLSGSSREADVIRQTKIIIWDEAPMASS</sequence>
<protein>
    <submittedName>
        <fullName evidence="1">10168_t:CDS:1</fullName>
    </submittedName>
</protein>
<accession>A0ACA9KVZ6</accession>
<gene>
    <name evidence="1" type="ORF">SPELUC_LOCUS2697</name>
</gene>
<proteinExistence type="predicted"/>
<keyword evidence="2" id="KW-1185">Reference proteome</keyword>
<evidence type="ECO:0000313" key="2">
    <source>
        <dbReference type="Proteomes" id="UP000789366"/>
    </source>
</evidence>
<reference evidence="1" key="1">
    <citation type="submission" date="2021-06" db="EMBL/GenBank/DDBJ databases">
        <authorList>
            <person name="Kallberg Y."/>
            <person name="Tangrot J."/>
            <person name="Rosling A."/>
        </authorList>
    </citation>
    <scope>NUCLEOTIDE SEQUENCE</scope>
    <source>
        <strain evidence="1">28 12/20/2015</strain>
    </source>
</reference>
<dbReference type="EMBL" id="CAJVPW010001882">
    <property type="protein sequence ID" value="CAG8494137.1"/>
    <property type="molecule type" value="Genomic_DNA"/>
</dbReference>
<evidence type="ECO:0000313" key="1">
    <source>
        <dbReference type="EMBL" id="CAG8494137.1"/>
    </source>
</evidence>
<dbReference type="Proteomes" id="UP000789366">
    <property type="component" value="Unassembled WGS sequence"/>
</dbReference>